<dbReference type="EMBL" id="BRXU01000001">
    <property type="protein sequence ID" value="GLC47551.1"/>
    <property type="molecule type" value="Genomic_DNA"/>
</dbReference>
<feature type="region of interest" description="Disordered" evidence="1">
    <location>
        <begin position="121"/>
        <end position="330"/>
    </location>
</feature>
<feature type="compositionally biased region" description="Gly residues" evidence="1">
    <location>
        <begin position="198"/>
        <end position="210"/>
    </location>
</feature>
<dbReference type="OrthoDB" id="540596at2759"/>
<protein>
    <submittedName>
        <fullName evidence="2">Uncharacterized protein</fullName>
    </submittedName>
</protein>
<feature type="compositionally biased region" description="Pro residues" evidence="1">
    <location>
        <begin position="131"/>
        <end position="144"/>
    </location>
</feature>
<keyword evidence="3" id="KW-1185">Reference proteome</keyword>
<evidence type="ECO:0000256" key="1">
    <source>
        <dbReference type="SAM" id="MobiDB-lite"/>
    </source>
</evidence>
<feature type="compositionally biased region" description="Low complexity" evidence="1">
    <location>
        <begin position="298"/>
        <end position="318"/>
    </location>
</feature>
<reference evidence="2 3" key="1">
    <citation type="journal article" date="2023" name="Commun. Biol.">
        <title>Reorganization of the ancestral sex-determining regions during the evolution of trioecy in Pleodorina starrii.</title>
        <authorList>
            <person name="Takahashi K."/>
            <person name="Suzuki S."/>
            <person name="Kawai-Toyooka H."/>
            <person name="Yamamoto K."/>
            <person name="Hamaji T."/>
            <person name="Ootsuki R."/>
            <person name="Yamaguchi H."/>
            <person name="Kawachi M."/>
            <person name="Higashiyama T."/>
            <person name="Nozaki H."/>
        </authorList>
    </citation>
    <scope>NUCLEOTIDE SEQUENCE [LARGE SCALE GENOMIC DNA]</scope>
    <source>
        <strain evidence="2 3">NIES-4479</strain>
    </source>
</reference>
<gene>
    <name evidence="2" type="primary">PLEST004527</name>
    <name evidence="2" type="ORF">PLESTB_000000300</name>
</gene>
<proteinExistence type="predicted"/>
<sequence length="469" mass="48837">MGNAPKRIVTLAEAVRIVEHCPEVHLLIGYGSRIHYDNIDTVVADLRPLLDGVQARSGDKPWMLIYGGDKVNEGVPDVGLLVQRLATAYNCVVMAPCVSAEPDPVPQPFLNYYYVMEPEYEGDLPPRSAEPLPPVPPQQQPPPQQQEQKQAREDEQAEQQQQHSQRAHASAVGGETGAGDGVGVGGNGDGGDWEGGDGSDAGDVAGGSVRGGPTALGKRSFQNAALDGESGGSDGDAGDNRETLRQRLLEDATRQLQQPQPAPQEQELGPLSERAGDLPNEGLGERPPPPRNGGGSAAGADADVGVDAAQPASGDSADLPPPPPLPVSAEAEAAEPLLRPPAAAAAPEEARAAGQLAPMRPAALGAAGAAVGGRGAQLWGGIIGGQPVGPSRFLLHDELLGSDDGRRPRRLTSVIAAGGGPIALQELQYAAGRGVPWTYVRCRGRYPPPGICEFGPVDEWVREQGRQQQ</sequence>
<evidence type="ECO:0000313" key="3">
    <source>
        <dbReference type="Proteomes" id="UP001165080"/>
    </source>
</evidence>
<evidence type="ECO:0000313" key="2">
    <source>
        <dbReference type="EMBL" id="GLC47551.1"/>
    </source>
</evidence>
<name>A0A9W6EX18_9CHLO</name>
<feature type="compositionally biased region" description="Gly residues" evidence="1">
    <location>
        <begin position="174"/>
        <end position="190"/>
    </location>
</feature>
<feature type="compositionally biased region" description="Low complexity" evidence="1">
    <location>
        <begin position="255"/>
        <end position="271"/>
    </location>
</feature>
<accession>A0A9W6EX18</accession>
<dbReference type="Proteomes" id="UP001165080">
    <property type="component" value="Unassembled WGS sequence"/>
</dbReference>
<organism evidence="2 3">
    <name type="scientific">Pleodorina starrii</name>
    <dbReference type="NCBI Taxonomy" id="330485"/>
    <lineage>
        <taxon>Eukaryota</taxon>
        <taxon>Viridiplantae</taxon>
        <taxon>Chlorophyta</taxon>
        <taxon>core chlorophytes</taxon>
        <taxon>Chlorophyceae</taxon>
        <taxon>CS clade</taxon>
        <taxon>Chlamydomonadales</taxon>
        <taxon>Volvocaceae</taxon>
        <taxon>Pleodorina</taxon>
    </lineage>
</organism>
<feature type="compositionally biased region" description="Basic and acidic residues" evidence="1">
    <location>
        <begin position="238"/>
        <end position="253"/>
    </location>
</feature>
<dbReference type="AlphaFoldDB" id="A0A9W6EX18"/>
<comment type="caution">
    <text evidence="2">The sequence shown here is derived from an EMBL/GenBank/DDBJ whole genome shotgun (WGS) entry which is preliminary data.</text>
</comment>